<evidence type="ECO:0000313" key="2">
    <source>
        <dbReference type="Proteomes" id="UP000015104"/>
    </source>
</evidence>
<proteinExistence type="predicted"/>
<keyword evidence="2" id="KW-1185">Reference proteome</keyword>
<dbReference type="Proteomes" id="UP000015104">
    <property type="component" value="Unassembled WGS sequence"/>
</dbReference>
<organism evidence="1 2">
    <name type="scientific">Tetranychus urticae</name>
    <name type="common">Two-spotted spider mite</name>
    <dbReference type="NCBI Taxonomy" id="32264"/>
    <lineage>
        <taxon>Eukaryota</taxon>
        <taxon>Metazoa</taxon>
        <taxon>Ecdysozoa</taxon>
        <taxon>Arthropoda</taxon>
        <taxon>Chelicerata</taxon>
        <taxon>Arachnida</taxon>
        <taxon>Acari</taxon>
        <taxon>Acariformes</taxon>
        <taxon>Trombidiformes</taxon>
        <taxon>Prostigmata</taxon>
        <taxon>Eleutherengona</taxon>
        <taxon>Raphignathae</taxon>
        <taxon>Tetranychoidea</taxon>
        <taxon>Tetranychidae</taxon>
        <taxon>Tetranychus</taxon>
    </lineage>
</organism>
<sequence>MLKLKLYYCKLDFQLISCILKLNSDAAGR</sequence>
<dbReference type="EnsemblMetazoa" id="tetur07g05830.1">
    <property type="protein sequence ID" value="tetur07g05830.1"/>
    <property type="gene ID" value="tetur07g05830"/>
</dbReference>
<name>T1K9Q8_TETUR</name>
<reference evidence="2" key="1">
    <citation type="submission" date="2011-08" db="EMBL/GenBank/DDBJ databases">
        <authorList>
            <person name="Rombauts S."/>
        </authorList>
    </citation>
    <scope>NUCLEOTIDE SEQUENCE</scope>
    <source>
        <strain evidence="2">London</strain>
    </source>
</reference>
<accession>T1K9Q8</accession>
<dbReference type="EMBL" id="CAEY01001892">
    <property type="status" value="NOT_ANNOTATED_CDS"/>
    <property type="molecule type" value="Genomic_DNA"/>
</dbReference>
<dbReference type="HOGENOM" id="CLU_3411003_0_0_1"/>
<reference evidence="1" key="2">
    <citation type="submission" date="2015-06" db="UniProtKB">
        <authorList>
            <consortium name="EnsemblMetazoa"/>
        </authorList>
    </citation>
    <scope>IDENTIFICATION</scope>
</reference>
<protein>
    <submittedName>
        <fullName evidence="1">Uncharacterized protein</fullName>
    </submittedName>
</protein>
<evidence type="ECO:0000313" key="1">
    <source>
        <dbReference type="EnsemblMetazoa" id="tetur07g05830.1"/>
    </source>
</evidence>
<dbReference type="AlphaFoldDB" id="T1K9Q8"/>